<dbReference type="InterPro" id="IPR026331">
    <property type="entry name" value="PFL_4710"/>
</dbReference>
<reference evidence="3" key="1">
    <citation type="submission" date="2017-09" db="EMBL/GenBank/DDBJ databases">
        <authorList>
            <person name="Cho G.-S."/>
            <person name="Oguntoyinbo F.A."/>
            <person name="Cnockaert M."/>
            <person name="Kabisch J."/>
            <person name="Neve H."/>
            <person name="Bockelmann W."/>
            <person name="Wenning M."/>
            <person name="Franz C.M."/>
            <person name="Vandamme P."/>
        </authorList>
    </citation>
    <scope>NUCLEOTIDE SEQUENCE [LARGE SCALE GENOMIC DNA]</scope>
    <source>
        <strain evidence="3">MBT G8648</strain>
    </source>
</reference>
<dbReference type="NCBIfam" id="TIGR03756">
    <property type="entry name" value="conj_TIGR03756"/>
    <property type="match status" value="1"/>
</dbReference>
<dbReference type="Pfam" id="PF06834">
    <property type="entry name" value="TraU"/>
    <property type="match status" value="1"/>
</dbReference>
<organism evidence="2 3">
    <name type="scientific">Vreelandella nigrificans</name>
    <dbReference type="NCBI Taxonomy" id="2042704"/>
    <lineage>
        <taxon>Bacteria</taxon>
        <taxon>Pseudomonadati</taxon>
        <taxon>Pseudomonadota</taxon>
        <taxon>Gammaproteobacteria</taxon>
        <taxon>Oceanospirillales</taxon>
        <taxon>Halomonadaceae</taxon>
        <taxon>Vreelandella</taxon>
    </lineage>
</organism>
<protein>
    <submittedName>
        <fullName evidence="2">TIGR03756 family integrating conjugative element protein</fullName>
    </submittedName>
</protein>
<feature type="signal peptide" evidence="1">
    <location>
        <begin position="1"/>
        <end position="24"/>
    </location>
</feature>
<dbReference type="RefSeq" id="WP_096654314.1">
    <property type="nucleotide sequence ID" value="NZ_NWUX01000024.1"/>
</dbReference>
<accession>A0A2A4HI34</accession>
<keyword evidence="1" id="KW-0732">Signal</keyword>
<dbReference type="Proteomes" id="UP000218677">
    <property type="component" value="Unassembled WGS sequence"/>
</dbReference>
<keyword evidence="3" id="KW-1185">Reference proteome</keyword>
<sequence length="321" mass="35520">MKALTRYVRSAVLAIGLVSAVASANQAEARLTTASIIPSAASHNCMDYKVVGVCLWLYCGFSGCRIRTSVKVGHFVPELVVSSYENTGRNPWVEIAAVSPPTGEAMAGGRSTGDVEPTMHQQLRFKNVDAIGHPGASMFNHFASQFGFTCQGATQSMRPYFVSTLDALAWRSGIPESVYPEALIPGRRELGQPGDLWGNIFPRSGFISQTHDYKSAALMAQRAADIVTREGQPHVYQPVISTASSRNGYWPPGPVEEGSKNHQWQDLYPNRSSSCAIWPDRSPQHTYSERLDEGGDYAFALWRRYECCQRRGFELIDHYNF</sequence>
<feature type="chain" id="PRO_5012314042" evidence="1">
    <location>
        <begin position="25"/>
        <end position="321"/>
    </location>
</feature>
<dbReference type="AlphaFoldDB" id="A0A2A4HI34"/>
<comment type="caution">
    <text evidence="2">The sequence shown here is derived from an EMBL/GenBank/DDBJ whole genome shotgun (WGS) entry which is preliminary data.</text>
</comment>
<evidence type="ECO:0000313" key="2">
    <source>
        <dbReference type="EMBL" id="PCF94087.1"/>
    </source>
</evidence>
<proteinExistence type="predicted"/>
<evidence type="ECO:0000313" key="3">
    <source>
        <dbReference type="Proteomes" id="UP000218677"/>
    </source>
</evidence>
<gene>
    <name evidence="2" type="ORF">CPA45_19105</name>
</gene>
<dbReference type="EMBL" id="NWUX01000024">
    <property type="protein sequence ID" value="PCF94087.1"/>
    <property type="molecule type" value="Genomic_DNA"/>
</dbReference>
<name>A0A2A4HI34_9GAMM</name>
<dbReference type="OrthoDB" id="8435546at2"/>
<evidence type="ECO:0000256" key="1">
    <source>
        <dbReference type="SAM" id="SignalP"/>
    </source>
</evidence>
<dbReference type="InterPro" id="IPR009649">
    <property type="entry name" value="TraU"/>
</dbReference>